<dbReference type="SUPFAM" id="SSF53850">
    <property type="entry name" value="Periplasmic binding protein-like II"/>
    <property type="match status" value="1"/>
</dbReference>
<dbReference type="EMBL" id="VTEG01000001">
    <property type="protein sequence ID" value="TYS01176.1"/>
    <property type="molecule type" value="Genomic_DNA"/>
</dbReference>
<proteinExistence type="predicted"/>
<dbReference type="PROSITE" id="PS51257">
    <property type="entry name" value="PROKAR_LIPOPROTEIN"/>
    <property type="match status" value="1"/>
</dbReference>
<reference evidence="2 3" key="1">
    <citation type="submission" date="2019-08" db="EMBL/GenBank/DDBJ databases">
        <title>Bacillus genomes from the desert of Cuatro Cienegas, Coahuila.</title>
        <authorList>
            <person name="Olmedo-Alvarez G."/>
        </authorList>
    </citation>
    <scope>NUCLEOTIDE SEQUENCE [LARGE SCALE GENOMIC DNA]</scope>
    <source>
        <strain evidence="2 3">CH128b_4D</strain>
    </source>
</reference>
<comment type="caution">
    <text evidence="2">The sequence shown here is derived from an EMBL/GenBank/DDBJ whole genome shotgun (WGS) entry which is preliminary data.</text>
</comment>
<evidence type="ECO:0000313" key="2">
    <source>
        <dbReference type="EMBL" id="TYS01176.1"/>
    </source>
</evidence>
<dbReference type="InterPro" id="IPR006059">
    <property type="entry name" value="SBP"/>
</dbReference>
<feature type="signal peptide" evidence="1">
    <location>
        <begin position="1"/>
        <end position="17"/>
    </location>
</feature>
<dbReference type="InterPro" id="IPR027020">
    <property type="entry name" value="YnjB"/>
</dbReference>
<keyword evidence="1" id="KW-0732">Signal</keyword>
<name>A0A5D4MJL6_9BACI</name>
<organism evidence="2 3">
    <name type="scientific">Rossellomorea vietnamensis</name>
    <dbReference type="NCBI Taxonomy" id="218284"/>
    <lineage>
        <taxon>Bacteria</taxon>
        <taxon>Bacillati</taxon>
        <taxon>Bacillota</taxon>
        <taxon>Bacilli</taxon>
        <taxon>Bacillales</taxon>
        <taxon>Bacillaceae</taxon>
        <taxon>Rossellomorea</taxon>
    </lineage>
</organism>
<dbReference type="Proteomes" id="UP000325182">
    <property type="component" value="Unassembled WGS sequence"/>
</dbReference>
<dbReference type="Pfam" id="PF13416">
    <property type="entry name" value="SBP_bac_8"/>
    <property type="match status" value="1"/>
</dbReference>
<protein>
    <submittedName>
        <fullName evidence="2">ABC transporter substrate-binding protein</fullName>
    </submittedName>
</protein>
<feature type="chain" id="PRO_5038743791" evidence="1">
    <location>
        <begin position="18"/>
        <end position="412"/>
    </location>
</feature>
<dbReference type="PANTHER" id="PTHR42779:SF1">
    <property type="entry name" value="PROTEIN YNJB"/>
    <property type="match status" value="1"/>
</dbReference>
<dbReference type="PANTHER" id="PTHR42779">
    <property type="entry name" value="PROTEIN YNJB"/>
    <property type="match status" value="1"/>
</dbReference>
<dbReference type="AlphaFoldDB" id="A0A5D4MJL6"/>
<gene>
    <name evidence="2" type="ORF">FZC84_00455</name>
</gene>
<dbReference type="RefSeq" id="WP_113927972.1">
    <property type="nucleotide sequence ID" value="NZ_VTEG01000001.1"/>
</dbReference>
<sequence>MKKILFILLLFALVVTACSPAENSTEDQLDVLISEWEEIENEAEGQTVNLYMWGGSSAINRYLDEWAAPRLKEEADITLNRIPMNDTKDIINQLLNEKQVNKKIGSMDVIWLNGENFKLSKENELLLGAFAEKLPNVEKYVNYQSPEINTDFGERVNGLEAPWGISQFVFVYDSDKVKKPPQSMSELKTWVKENPGKFTYPAPPDFTGSAFTRMALYELTGGYDQYSQPLEDENQFIKSSASVWEYLNDIEPYLWRKGQTYPESLAKADQLYSNGEIWMTMGYDPAKAATEIQKGTFPETTKTSLFTGGTLSNTHYLSIPYNAPNKAGAMRVINFLLSPEAQITKQDPDYWGDIMALHPEKLSDKQRESVNSLFDGDSILPVETLAGNRLPELSAQYVEAVEKGWMEHVAKE</sequence>
<dbReference type="Gene3D" id="3.40.190.10">
    <property type="entry name" value="Periplasmic binding protein-like II"/>
    <property type="match status" value="2"/>
</dbReference>
<evidence type="ECO:0000256" key="1">
    <source>
        <dbReference type="SAM" id="SignalP"/>
    </source>
</evidence>
<evidence type="ECO:0000313" key="3">
    <source>
        <dbReference type="Proteomes" id="UP000325182"/>
    </source>
</evidence>
<dbReference type="NCBIfam" id="NF008633">
    <property type="entry name" value="PRK11622.1"/>
    <property type="match status" value="1"/>
</dbReference>
<dbReference type="PIRSF" id="PIRSF029172">
    <property type="entry name" value="UCP029172_ABC_sbc_YnjB"/>
    <property type="match status" value="1"/>
</dbReference>
<accession>A0A5D4MJL6</accession>